<protein>
    <submittedName>
        <fullName evidence="1">Uncharacterized protein</fullName>
    </submittedName>
</protein>
<dbReference type="OrthoDB" id="6764591at2"/>
<name>G2H1V9_9ENTR</name>
<dbReference type="Proteomes" id="UP000004116">
    <property type="component" value="Unassembled WGS sequence"/>
</dbReference>
<dbReference type="AlphaFoldDB" id="G2H1V9"/>
<proteinExistence type="predicted"/>
<evidence type="ECO:0000313" key="1">
    <source>
        <dbReference type="EMBL" id="EGY28022.1"/>
    </source>
</evidence>
<dbReference type="EMBL" id="AGCA01000479">
    <property type="protein sequence ID" value="EGY28022.1"/>
    <property type="molecule type" value="Genomic_DNA"/>
</dbReference>
<sequence length="470" mass="52058">GGNSAHRLLAVMLLLWGLVSESRAQEILIEAEFRPSLLNRGQDGFQNKTENSGICKVIDCGKEVFSIGLIGNAIQSRDIPADGEDRDSIYIKFPAPPNKPLDIKLKDSETGIAAKTLGKFTITRFGASYRDRFHARIKHNRGYGWGDNVAWINGPPEKSVSPSCIGSQGIGYQQSGTYGAYHFIWEMAPNGICVKKSYYVRPKNNTESLSYYFTGEEALEAPKNNKDRCLPEDPDCVATLQSISFAYALKLPSPLSMASGIYTNEDDVRFSIGNGSTDIDFGDNFRWVGDQNVTLKFKLEVAHDLKVTPEFGAEKVILVPQDGSQRGWDRYLSGGIKPTKLTGRSKFRLSSSGEFTVYLKCDKDFSQQDGECALTSEKDPSNEVPVRAFLTLASNIVVKDSQKSVTRQPLCTKKDLLNNNIFHTNNPAQNYPGHIDFEVSGKKHIETLLTNQPDTYKGNVTVIFDANIHA</sequence>
<reference evidence="1 2" key="1">
    <citation type="journal article" date="2012" name="Genome Res.">
        <title>Genomic basis of endosymbiont-conferred protection against an insect parasitoid.</title>
        <authorList>
            <person name="Hansen A.K."/>
            <person name="Vorburger C."/>
            <person name="Moran N.A."/>
        </authorList>
    </citation>
    <scope>NUCLEOTIDE SEQUENCE [LARGE SCALE GENOMIC DNA]</scope>
    <source>
        <strain evidence="2">R5.15</strain>
    </source>
</reference>
<organism evidence="1 2">
    <name type="scientific">Candidatus Regiella insecticola 5.15</name>
    <dbReference type="NCBI Taxonomy" id="1005043"/>
    <lineage>
        <taxon>Bacteria</taxon>
        <taxon>Pseudomonadati</taxon>
        <taxon>Pseudomonadota</taxon>
        <taxon>Gammaproteobacteria</taxon>
        <taxon>Enterobacterales</taxon>
        <taxon>Enterobacteriaceae</taxon>
        <taxon>aphid secondary symbionts</taxon>
        <taxon>Candidatus Regiella</taxon>
    </lineage>
</organism>
<feature type="non-terminal residue" evidence="1">
    <location>
        <position position="1"/>
    </location>
</feature>
<keyword evidence="2" id="KW-1185">Reference proteome</keyword>
<evidence type="ECO:0000313" key="2">
    <source>
        <dbReference type="Proteomes" id="UP000004116"/>
    </source>
</evidence>
<dbReference type="RefSeq" id="WP_006707686.1">
    <property type="nucleotide sequence ID" value="NZ_AGCA01000479.1"/>
</dbReference>
<comment type="caution">
    <text evidence="1">The sequence shown here is derived from an EMBL/GenBank/DDBJ whole genome shotgun (WGS) entry which is preliminary data.</text>
</comment>
<accession>G2H1V9</accession>
<gene>
    <name evidence="1" type="ORF">Rin_00020560</name>
</gene>